<proteinExistence type="predicted"/>
<dbReference type="EMBL" id="CP029194">
    <property type="protein sequence ID" value="QES19072.1"/>
    <property type="molecule type" value="Genomic_DNA"/>
</dbReference>
<dbReference type="PANTHER" id="PTHR36932">
    <property type="entry name" value="CAPSULAR POLYSACCHARIDE BIOSYNTHESIS PROTEIN"/>
    <property type="match status" value="1"/>
</dbReference>
<dbReference type="InterPro" id="IPR053158">
    <property type="entry name" value="CapK_Type1_Caps_Biosynth"/>
</dbReference>
<dbReference type="Proteomes" id="UP000324106">
    <property type="component" value="Chromosome"/>
</dbReference>
<reference evidence="1 2" key="1">
    <citation type="submission" date="2018-05" db="EMBL/GenBank/DDBJ databases">
        <title>Streptomyces venezuelae.</title>
        <authorList>
            <person name="Kim W."/>
            <person name="Lee N."/>
            <person name="Cho B.-K."/>
        </authorList>
    </citation>
    <scope>NUCLEOTIDE SEQUENCE [LARGE SCALE GENOMIC DNA]</scope>
    <source>
        <strain evidence="1 2">ATCC 15068</strain>
    </source>
</reference>
<name>A0A5P2ALF6_STRVZ</name>
<evidence type="ECO:0000313" key="2">
    <source>
        <dbReference type="Proteomes" id="UP000324106"/>
    </source>
</evidence>
<dbReference type="InterPro" id="IPR042099">
    <property type="entry name" value="ANL_N_sf"/>
</dbReference>
<dbReference type="Gene3D" id="3.40.50.12780">
    <property type="entry name" value="N-terminal domain of ligase-like"/>
    <property type="match status" value="1"/>
</dbReference>
<protein>
    <submittedName>
        <fullName evidence="1">CoF synthetase</fullName>
    </submittedName>
</protein>
<evidence type="ECO:0000313" key="1">
    <source>
        <dbReference type="EMBL" id="QES19072.1"/>
    </source>
</evidence>
<dbReference type="OrthoDB" id="580775at2"/>
<sequence length="441" mass="48096">MWHQERHVDIWRSARQETLATAGDPGPDFYLRKLGELWSRATPAPAYRHLGPFSAEAFSAQPLLPREELKTRPLDFATVTPGTALRYYETTGSTGRPTPTPRLAEDVIWNTVAVAEAWRSVLGEDERVLSLMPSDVVPIGDLIAQVADYLDLSHLRAYPFATGITGWDRLTELWLAYRPTTVFLAPGVALDWTRLAAGRGLLADLGSGLRRMMLLGEVNTEPFRERLGRWWEADVHDASYGSTETGTLATTCQAGRQHLLTASAYFELDTQGPDGVVPAGAYADAPRTGQLVVTPLNSYARPLLRLATGDVVTLGRNCPCGLVTPTVTVHGRDSDTLAVHGISLTPRAVEEVVFATADATGYLIEVDASGTYAGLLLERLPGADRAAEPAAVEEVRRASKERLDLSWDRVVFVNSLPQLTKSGASQKSWKRSNVRILAAAQ</sequence>
<dbReference type="PANTHER" id="PTHR36932:SF1">
    <property type="entry name" value="CAPSULAR POLYSACCHARIDE BIOSYNTHESIS PROTEIN"/>
    <property type="match status" value="1"/>
</dbReference>
<accession>A0A5P2ALF6</accession>
<dbReference type="RefSeq" id="WP_150264877.1">
    <property type="nucleotide sequence ID" value="NZ_CP029194.1"/>
</dbReference>
<gene>
    <name evidence="1" type="ORF">DEJ46_08210</name>
</gene>
<dbReference type="SUPFAM" id="SSF56801">
    <property type="entry name" value="Acetyl-CoA synthetase-like"/>
    <property type="match status" value="1"/>
</dbReference>
<organism evidence="1 2">
    <name type="scientific">Streptomyces venezuelae</name>
    <dbReference type="NCBI Taxonomy" id="54571"/>
    <lineage>
        <taxon>Bacteria</taxon>
        <taxon>Bacillati</taxon>
        <taxon>Actinomycetota</taxon>
        <taxon>Actinomycetes</taxon>
        <taxon>Kitasatosporales</taxon>
        <taxon>Streptomycetaceae</taxon>
        <taxon>Streptomyces</taxon>
    </lineage>
</organism>
<dbReference type="AlphaFoldDB" id="A0A5P2ALF6"/>